<keyword evidence="4" id="KW-0297">G-protein coupled receptor</keyword>
<gene>
    <name evidence="10" type="ORF">IZO911_LOCUS7413</name>
    <name evidence="11" type="ORF">JYZ213_LOCUS8813</name>
    <name evidence="14" type="ORF">KXQ929_LOCUS29807</name>
    <name evidence="13" type="ORF">OKA104_LOCUS23558</name>
    <name evidence="15" type="ORF">OXD698_LOCUS31905</name>
    <name evidence="12" type="ORF">VCS650_LOCUS9834</name>
</gene>
<evidence type="ECO:0000313" key="11">
    <source>
        <dbReference type="EMBL" id="CAF0868294.1"/>
    </source>
</evidence>
<evidence type="ECO:0000256" key="6">
    <source>
        <dbReference type="ARBA" id="ARBA00023170"/>
    </source>
</evidence>
<feature type="transmembrane region" description="Helical" evidence="8">
    <location>
        <begin position="16"/>
        <end position="38"/>
    </location>
</feature>
<dbReference type="Proteomes" id="UP000663844">
    <property type="component" value="Unassembled WGS sequence"/>
</dbReference>
<evidence type="ECO:0000313" key="16">
    <source>
        <dbReference type="Proteomes" id="UP000663845"/>
    </source>
</evidence>
<keyword evidence="7" id="KW-0807">Transducer</keyword>
<comment type="caution">
    <text evidence="11">The sequence shown here is derived from an EMBL/GenBank/DDBJ whole genome shotgun (WGS) entry which is preliminary data.</text>
</comment>
<dbReference type="Gene3D" id="1.20.1070.10">
    <property type="entry name" value="Rhodopsin 7-helix transmembrane proteins"/>
    <property type="match status" value="1"/>
</dbReference>
<dbReference type="EMBL" id="CAJOAY010001809">
    <property type="protein sequence ID" value="CAF3889073.1"/>
    <property type="molecule type" value="Genomic_DNA"/>
</dbReference>
<dbReference type="OrthoDB" id="10083111at2759"/>
<accession>A0A813XD74</accession>
<dbReference type="InterPro" id="IPR017452">
    <property type="entry name" value="GPCR_Rhodpsn_7TM"/>
</dbReference>
<dbReference type="Proteomes" id="UP000663868">
    <property type="component" value="Unassembled WGS sequence"/>
</dbReference>
<proteinExistence type="predicted"/>
<evidence type="ECO:0000256" key="5">
    <source>
        <dbReference type="ARBA" id="ARBA00023136"/>
    </source>
</evidence>
<evidence type="ECO:0000256" key="2">
    <source>
        <dbReference type="ARBA" id="ARBA00022692"/>
    </source>
</evidence>
<evidence type="ECO:0000256" key="7">
    <source>
        <dbReference type="ARBA" id="ARBA00023224"/>
    </source>
</evidence>
<evidence type="ECO:0000256" key="3">
    <source>
        <dbReference type="ARBA" id="ARBA00022989"/>
    </source>
</evidence>
<name>A0A813XD74_9BILA</name>
<dbReference type="InterPro" id="IPR000276">
    <property type="entry name" value="GPCR_Rhodpsn"/>
</dbReference>
<feature type="transmembrane region" description="Helical" evidence="8">
    <location>
        <begin position="191"/>
        <end position="209"/>
    </location>
</feature>
<dbReference type="Proteomes" id="UP000663891">
    <property type="component" value="Unassembled WGS sequence"/>
</dbReference>
<keyword evidence="5 8" id="KW-0472">Membrane</keyword>
<feature type="transmembrane region" description="Helical" evidence="8">
    <location>
        <begin position="50"/>
        <end position="68"/>
    </location>
</feature>
<feature type="transmembrane region" description="Helical" evidence="8">
    <location>
        <begin position="130"/>
        <end position="154"/>
    </location>
</feature>
<dbReference type="EMBL" id="CAJNON010000069">
    <property type="protein sequence ID" value="CAF0910882.1"/>
    <property type="molecule type" value="Genomic_DNA"/>
</dbReference>
<protein>
    <recommendedName>
        <fullName evidence="9">G-protein coupled receptors family 1 profile domain-containing protein</fullName>
    </recommendedName>
</protein>
<dbReference type="Proteomes" id="UP000663881">
    <property type="component" value="Unassembled WGS sequence"/>
</dbReference>
<keyword evidence="3 8" id="KW-1133">Transmembrane helix</keyword>
<evidence type="ECO:0000256" key="1">
    <source>
        <dbReference type="ARBA" id="ARBA00004141"/>
    </source>
</evidence>
<comment type="subcellular location">
    <subcellularLocation>
        <location evidence="1">Membrane</location>
        <topology evidence="1">Multi-pass membrane protein</topology>
    </subcellularLocation>
</comment>
<organism evidence="11 16">
    <name type="scientific">Adineta steineri</name>
    <dbReference type="NCBI Taxonomy" id="433720"/>
    <lineage>
        <taxon>Eukaryota</taxon>
        <taxon>Metazoa</taxon>
        <taxon>Spiralia</taxon>
        <taxon>Gnathifera</taxon>
        <taxon>Rotifera</taxon>
        <taxon>Eurotatoria</taxon>
        <taxon>Bdelloidea</taxon>
        <taxon>Adinetida</taxon>
        <taxon>Adinetidae</taxon>
        <taxon>Adineta</taxon>
    </lineage>
</organism>
<dbReference type="EMBL" id="CAJNOE010000048">
    <property type="protein sequence ID" value="CAF0810104.1"/>
    <property type="molecule type" value="Genomic_DNA"/>
</dbReference>
<dbReference type="AlphaFoldDB" id="A0A813XD74"/>
<evidence type="ECO:0000313" key="12">
    <source>
        <dbReference type="EMBL" id="CAF0910882.1"/>
    </source>
</evidence>
<dbReference type="Proteomes" id="UP000663845">
    <property type="component" value="Unassembled WGS sequence"/>
</dbReference>
<feature type="transmembrane region" description="Helical" evidence="8">
    <location>
        <begin position="271"/>
        <end position="290"/>
    </location>
</feature>
<feature type="domain" description="G-protein coupled receptors family 1 profile" evidence="9">
    <location>
        <begin position="29"/>
        <end position="283"/>
    </location>
</feature>
<reference evidence="11" key="1">
    <citation type="submission" date="2021-02" db="EMBL/GenBank/DDBJ databases">
        <authorList>
            <person name="Nowell W R."/>
        </authorList>
    </citation>
    <scope>NUCLEOTIDE SEQUENCE</scope>
</reference>
<dbReference type="InterPro" id="IPR050125">
    <property type="entry name" value="GPCR_opsins"/>
</dbReference>
<evidence type="ECO:0000259" key="9">
    <source>
        <dbReference type="PROSITE" id="PS50262"/>
    </source>
</evidence>
<dbReference type="PANTHER" id="PTHR24240">
    <property type="entry name" value="OPSIN"/>
    <property type="match status" value="1"/>
</dbReference>
<evidence type="ECO:0000313" key="13">
    <source>
        <dbReference type="EMBL" id="CAF3889073.1"/>
    </source>
</evidence>
<evidence type="ECO:0000256" key="8">
    <source>
        <dbReference type="SAM" id="Phobius"/>
    </source>
</evidence>
<dbReference type="Pfam" id="PF00001">
    <property type="entry name" value="7tm_1"/>
    <property type="match status" value="1"/>
</dbReference>
<evidence type="ECO:0000313" key="14">
    <source>
        <dbReference type="EMBL" id="CAF4023168.1"/>
    </source>
</evidence>
<sequence>MDTLDESTIILYRVKFFILLILQILSILITLIVFTFFVTHRALLNTPQNQSIIFLLIVNFLFATVDLPSLTRFYSIGRVIPATAAYCTWWTFFEYTLNLINELLMTTISIQRHMLIFYAQVLQIRFKRILFYYLPFLFCLIYPVVFYLSIIVLYPCDGTQWDFTSKVCGYANCYLIYSKVLSTYDLAVNNGLPVVIILLANATLIIRVVRQKRRRQRVITWKKQRRMTLQLFSISTLYLIAWLPCLLIGLVQQLSSPSFLADFQFNYALDLVYVIYLLLPWLCLGLLPEFRQWIWKKIHRWTTVRNNDVRPV</sequence>
<dbReference type="EMBL" id="CAJNOG010000061">
    <property type="protein sequence ID" value="CAF0868294.1"/>
    <property type="molecule type" value="Genomic_DNA"/>
</dbReference>
<dbReference type="GO" id="GO:0016020">
    <property type="term" value="C:membrane"/>
    <property type="evidence" value="ECO:0007669"/>
    <property type="project" value="UniProtKB-SubCell"/>
</dbReference>
<feature type="transmembrane region" description="Helical" evidence="8">
    <location>
        <begin position="229"/>
        <end position="251"/>
    </location>
</feature>
<dbReference type="EMBL" id="CAJOAZ010004035">
    <property type="protein sequence ID" value="CAF4040681.1"/>
    <property type="molecule type" value="Genomic_DNA"/>
</dbReference>
<keyword evidence="2 8" id="KW-0812">Transmembrane</keyword>
<evidence type="ECO:0000256" key="4">
    <source>
        <dbReference type="ARBA" id="ARBA00023040"/>
    </source>
</evidence>
<dbReference type="PROSITE" id="PS50262">
    <property type="entry name" value="G_PROTEIN_RECEP_F1_2"/>
    <property type="match status" value="1"/>
</dbReference>
<dbReference type="EMBL" id="CAJOBB010003141">
    <property type="protein sequence ID" value="CAF4023168.1"/>
    <property type="molecule type" value="Genomic_DNA"/>
</dbReference>
<dbReference type="SUPFAM" id="SSF81321">
    <property type="entry name" value="Family A G protein-coupled receptor-like"/>
    <property type="match status" value="1"/>
</dbReference>
<evidence type="ECO:0000313" key="15">
    <source>
        <dbReference type="EMBL" id="CAF4040681.1"/>
    </source>
</evidence>
<keyword evidence="6" id="KW-0675">Receptor</keyword>
<evidence type="ECO:0000313" key="10">
    <source>
        <dbReference type="EMBL" id="CAF0810104.1"/>
    </source>
</evidence>
<dbReference type="GO" id="GO:0004930">
    <property type="term" value="F:G protein-coupled receptor activity"/>
    <property type="evidence" value="ECO:0007669"/>
    <property type="project" value="UniProtKB-KW"/>
</dbReference>
<dbReference type="Proteomes" id="UP000663860">
    <property type="component" value="Unassembled WGS sequence"/>
</dbReference>